<dbReference type="InterPro" id="IPR001584">
    <property type="entry name" value="Integrase_cat-core"/>
</dbReference>
<dbReference type="AlphaFoldDB" id="A0AAW2ISI2"/>
<dbReference type="InterPro" id="IPR036397">
    <property type="entry name" value="RNaseH_sf"/>
</dbReference>
<organism evidence="2">
    <name type="scientific">Sesamum calycinum</name>
    <dbReference type="NCBI Taxonomy" id="2727403"/>
    <lineage>
        <taxon>Eukaryota</taxon>
        <taxon>Viridiplantae</taxon>
        <taxon>Streptophyta</taxon>
        <taxon>Embryophyta</taxon>
        <taxon>Tracheophyta</taxon>
        <taxon>Spermatophyta</taxon>
        <taxon>Magnoliopsida</taxon>
        <taxon>eudicotyledons</taxon>
        <taxon>Gunneridae</taxon>
        <taxon>Pentapetalae</taxon>
        <taxon>asterids</taxon>
        <taxon>lamiids</taxon>
        <taxon>Lamiales</taxon>
        <taxon>Pedaliaceae</taxon>
        <taxon>Sesamum</taxon>
    </lineage>
</organism>
<dbReference type="GO" id="GO:0003676">
    <property type="term" value="F:nucleic acid binding"/>
    <property type="evidence" value="ECO:0007669"/>
    <property type="project" value="InterPro"/>
</dbReference>
<dbReference type="PANTHER" id="PTHR47266">
    <property type="entry name" value="ENDONUCLEASE-RELATED"/>
    <property type="match status" value="1"/>
</dbReference>
<feature type="domain" description="Integrase catalytic" evidence="1">
    <location>
        <begin position="39"/>
        <end position="191"/>
    </location>
</feature>
<dbReference type="EMBL" id="JACGWM010001969">
    <property type="protein sequence ID" value="KAL0285035.1"/>
    <property type="molecule type" value="Genomic_DNA"/>
</dbReference>
<name>A0AAW2ISI2_9LAMI</name>
<protein>
    <recommendedName>
        <fullName evidence="1">Integrase catalytic domain-containing protein</fullName>
    </recommendedName>
</protein>
<dbReference type="PROSITE" id="PS50994">
    <property type="entry name" value="INTEGRASE"/>
    <property type="match status" value="1"/>
</dbReference>
<comment type="caution">
    <text evidence="2">The sequence shown here is derived from an EMBL/GenBank/DDBJ whole genome shotgun (WGS) entry which is preliminary data.</text>
</comment>
<dbReference type="SUPFAM" id="SSF53098">
    <property type="entry name" value="Ribonuclease H-like"/>
    <property type="match status" value="1"/>
</dbReference>
<evidence type="ECO:0000259" key="1">
    <source>
        <dbReference type="PROSITE" id="PS50994"/>
    </source>
</evidence>
<accession>A0AAW2ISI2</accession>
<dbReference type="GO" id="GO:0015074">
    <property type="term" value="P:DNA integration"/>
    <property type="evidence" value="ECO:0007669"/>
    <property type="project" value="InterPro"/>
</dbReference>
<sequence>MVAEATTMEDCLEYAKKCEPRQLYARFIHQPPEPLHPTVASWPFDAWELDSVGPITPKSSTGCIYILAATDYFSKWAEAVPLEEVKKETVVDFIRVNIIFRYGVPWYIITDNGRLFHNKSMDNYVRNSTSSNITLQFYGVEAVLPSESQIPSLHIVIQEGLAIKDNAHLRLEEQEALDGKRLEAQQQLQCY</sequence>
<reference evidence="2" key="1">
    <citation type="submission" date="2020-06" db="EMBL/GenBank/DDBJ databases">
        <authorList>
            <person name="Li T."/>
            <person name="Hu X."/>
            <person name="Zhang T."/>
            <person name="Song X."/>
            <person name="Zhang H."/>
            <person name="Dai N."/>
            <person name="Sheng W."/>
            <person name="Hou X."/>
            <person name="Wei L."/>
        </authorList>
    </citation>
    <scope>NUCLEOTIDE SEQUENCE</scope>
    <source>
        <strain evidence="2">KEN8</strain>
        <tissue evidence="2">Leaf</tissue>
    </source>
</reference>
<gene>
    <name evidence="2" type="ORF">Scaly_2830900</name>
</gene>
<reference evidence="2" key="2">
    <citation type="journal article" date="2024" name="Plant">
        <title>Genomic evolution and insights into agronomic trait innovations of Sesamum species.</title>
        <authorList>
            <person name="Miao H."/>
            <person name="Wang L."/>
            <person name="Qu L."/>
            <person name="Liu H."/>
            <person name="Sun Y."/>
            <person name="Le M."/>
            <person name="Wang Q."/>
            <person name="Wei S."/>
            <person name="Zheng Y."/>
            <person name="Lin W."/>
            <person name="Duan Y."/>
            <person name="Cao H."/>
            <person name="Xiong S."/>
            <person name="Wang X."/>
            <person name="Wei L."/>
            <person name="Li C."/>
            <person name="Ma Q."/>
            <person name="Ju M."/>
            <person name="Zhao R."/>
            <person name="Li G."/>
            <person name="Mu C."/>
            <person name="Tian Q."/>
            <person name="Mei H."/>
            <person name="Zhang T."/>
            <person name="Gao T."/>
            <person name="Zhang H."/>
        </authorList>
    </citation>
    <scope>NUCLEOTIDE SEQUENCE</scope>
    <source>
        <strain evidence="2">KEN8</strain>
    </source>
</reference>
<dbReference type="InterPro" id="IPR012337">
    <property type="entry name" value="RNaseH-like_sf"/>
</dbReference>
<dbReference type="InterPro" id="IPR052160">
    <property type="entry name" value="Gypsy_RT_Integrase-like"/>
</dbReference>
<evidence type="ECO:0000313" key="2">
    <source>
        <dbReference type="EMBL" id="KAL0285035.1"/>
    </source>
</evidence>
<proteinExistence type="predicted"/>
<dbReference type="Gene3D" id="3.30.420.10">
    <property type="entry name" value="Ribonuclease H-like superfamily/Ribonuclease H"/>
    <property type="match status" value="1"/>
</dbReference>